<dbReference type="Pfam" id="PF19279">
    <property type="entry name" value="YegS_C"/>
    <property type="match status" value="1"/>
</dbReference>
<dbReference type="InterPro" id="IPR001206">
    <property type="entry name" value="Diacylglycerol_kinase_cat_dom"/>
</dbReference>
<evidence type="ECO:0000256" key="2">
    <source>
        <dbReference type="ARBA" id="ARBA00022741"/>
    </source>
</evidence>
<dbReference type="GO" id="GO:0016301">
    <property type="term" value="F:kinase activity"/>
    <property type="evidence" value="ECO:0007669"/>
    <property type="project" value="UniProtKB-KW"/>
</dbReference>
<dbReference type="Gene3D" id="2.60.200.40">
    <property type="match status" value="1"/>
</dbReference>
<sequence>MTVLVLLNAGAGSIKGADSGDLEKRLRNGFQARGIETEVRLAEGREIAEMARKFAVSKSPGKKSRTLVVGGGDGTLGSVASAITGTNVVIGVLPLGTLNHFARDIGLPNDLEAAMDVIAAGHAQKIDVAEVNGRAFLNNSSIGIYPFLVAERSAEQRRRGVGKLAALGPALVLALKASSWQTVRISIDDKAREQRTLCVFVGNNFYDLSKLGHRCSLTSGKLCVYVVKQQSWLGLALLPLKVAFGLIDPVHDVELFRVQSLEIRARRRHMRIAMDGETVEATTPLHYRIRPGALRVLAPVLTKAAPPSS</sequence>
<dbReference type="PANTHER" id="PTHR12358:SF54">
    <property type="entry name" value="SPHINGOSINE KINASE RELATED PROTEIN"/>
    <property type="match status" value="1"/>
</dbReference>
<feature type="domain" description="DAGKc" evidence="5">
    <location>
        <begin position="1"/>
        <end position="135"/>
    </location>
</feature>
<dbReference type="AlphaFoldDB" id="A0A2W7C1C9"/>
<proteinExistence type="predicted"/>
<dbReference type="InterPro" id="IPR017438">
    <property type="entry name" value="ATP-NAD_kinase_N"/>
</dbReference>
<evidence type="ECO:0000256" key="3">
    <source>
        <dbReference type="ARBA" id="ARBA00022777"/>
    </source>
</evidence>
<dbReference type="InterPro" id="IPR045540">
    <property type="entry name" value="YegS/DAGK_C"/>
</dbReference>
<dbReference type="OrthoDB" id="142078at2"/>
<keyword evidence="4" id="KW-0067">ATP-binding</keyword>
<organism evidence="6 7">
    <name type="scientific">Mesorhizobium kowhaii</name>
    <dbReference type="NCBI Taxonomy" id="1300272"/>
    <lineage>
        <taxon>Bacteria</taxon>
        <taxon>Pseudomonadati</taxon>
        <taxon>Pseudomonadota</taxon>
        <taxon>Alphaproteobacteria</taxon>
        <taxon>Hyphomicrobiales</taxon>
        <taxon>Phyllobacteriaceae</taxon>
        <taxon>Mesorhizobium</taxon>
    </lineage>
</organism>
<dbReference type="InterPro" id="IPR016064">
    <property type="entry name" value="NAD/diacylglycerol_kinase_sf"/>
</dbReference>
<dbReference type="SUPFAM" id="SSF111331">
    <property type="entry name" value="NAD kinase/diacylglycerol kinase-like"/>
    <property type="match status" value="1"/>
</dbReference>
<keyword evidence="1" id="KW-0808">Transferase</keyword>
<dbReference type="Pfam" id="PF00781">
    <property type="entry name" value="DAGK_cat"/>
    <property type="match status" value="1"/>
</dbReference>
<name>A0A2W7C1C9_9HYPH</name>
<accession>A0A2W7C1C9</accession>
<dbReference type="PANTHER" id="PTHR12358">
    <property type="entry name" value="SPHINGOSINE KINASE"/>
    <property type="match status" value="1"/>
</dbReference>
<dbReference type="SMART" id="SM00046">
    <property type="entry name" value="DAGKc"/>
    <property type="match status" value="1"/>
</dbReference>
<comment type="caution">
    <text evidence="6">The sequence shown here is derived from an EMBL/GenBank/DDBJ whole genome shotgun (WGS) entry which is preliminary data.</text>
</comment>
<evidence type="ECO:0000313" key="6">
    <source>
        <dbReference type="EMBL" id="PZV36737.1"/>
    </source>
</evidence>
<gene>
    <name evidence="6" type="ORF">B5V02_20205</name>
</gene>
<protein>
    <recommendedName>
        <fullName evidence="5">DAGKc domain-containing protein</fullName>
    </recommendedName>
</protein>
<evidence type="ECO:0000259" key="5">
    <source>
        <dbReference type="PROSITE" id="PS50146"/>
    </source>
</evidence>
<evidence type="ECO:0000256" key="4">
    <source>
        <dbReference type="ARBA" id="ARBA00022840"/>
    </source>
</evidence>
<dbReference type="Gene3D" id="3.40.50.10330">
    <property type="entry name" value="Probable inorganic polyphosphate/atp-NAD kinase, domain 1"/>
    <property type="match status" value="1"/>
</dbReference>
<evidence type="ECO:0000313" key="7">
    <source>
        <dbReference type="Proteomes" id="UP000248616"/>
    </source>
</evidence>
<dbReference type="RefSeq" id="WP_111545933.1">
    <property type="nucleotide sequence ID" value="NZ_MZXV01000041.1"/>
</dbReference>
<dbReference type="EMBL" id="MZXV01000041">
    <property type="protein sequence ID" value="PZV36737.1"/>
    <property type="molecule type" value="Genomic_DNA"/>
</dbReference>
<keyword evidence="2" id="KW-0547">Nucleotide-binding</keyword>
<dbReference type="GO" id="GO:0005524">
    <property type="term" value="F:ATP binding"/>
    <property type="evidence" value="ECO:0007669"/>
    <property type="project" value="UniProtKB-KW"/>
</dbReference>
<keyword evidence="7" id="KW-1185">Reference proteome</keyword>
<dbReference type="PROSITE" id="PS50146">
    <property type="entry name" value="DAGK"/>
    <property type="match status" value="1"/>
</dbReference>
<reference evidence="7" key="1">
    <citation type="submission" date="2017-03" db="EMBL/GenBank/DDBJ databases">
        <authorList>
            <person name="Safronova V.I."/>
            <person name="Sazanova A.L."/>
            <person name="Chirak E.R."/>
        </authorList>
    </citation>
    <scope>NUCLEOTIDE SEQUENCE [LARGE SCALE GENOMIC DNA]</scope>
    <source>
        <strain evidence="7">Ach-343</strain>
    </source>
</reference>
<dbReference type="Proteomes" id="UP000248616">
    <property type="component" value="Unassembled WGS sequence"/>
</dbReference>
<dbReference type="InterPro" id="IPR050187">
    <property type="entry name" value="Lipid_Phosphate_FormReg"/>
</dbReference>
<evidence type="ECO:0000256" key="1">
    <source>
        <dbReference type="ARBA" id="ARBA00022679"/>
    </source>
</evidence>
<keyword evidence="3" id="KW-0418">Kinase</keyword>